<dbReference type="AlphaFoldDB" id="A0A7V5VEJ4"/>
<comment type="caution">
    <text evidence="5">The sequence shown here is derived from an EMBL/GenBank/DDBJ whole genome shotgun (WGS) entry which is preliminary data.</text>
</comment>
<evidence type="ECO:0000256" key="4">
    <source>
        <dbReference type="ARBA" id="ARBA00023186"/>
    </source>
</evidence>
<dbReference type="GO" id="GO:0005524">
    <property type="term" value="F:ATP binding"/>
    <property type="evidence" value="ECO:0007669"/>
    <property type="project" value="UniProtKB-KW"/>
</dbReference>
<comment type="similarity">
    <text evidence="1">Belongs to the heat shock protein 90 family.</text>
</comment>
<feature type="non-terminal residue" evidence="5">
    <location>
        <position position="229"/>
    </location>
</feature>
<evidence type="ECO:0000256" key="2">
    <source>
        <dbReference type="ARBA" id="ARBA00022741"/>
    </source>
</evidence>
<dbReference type="Pfam" id="PF13589">
    <property type="entry name" value="HATPase_c_3"/>
    <property type="match status" value="1"/>
</dbReference>
<dbReference type="Proteomes" id="UP000885771">
    <property type="component" value="Unassembled WGS sequence"/>
</dbReference>
<dbReference type="Pfam" id="PF00183">
    <property type="entry name" value="HSP90"/>
    <property type="match status" value="1"/>
</dbReference>
<protein>
    <submittedName>
        <fullName evidence="5">Molecular chaperone HtpG</fullName>
    </submittedName>
</protein>
<dbReference type="GO" id="GO:0016887">
    <property type="term" value="F:ATP hydrolysis activity"/>
    <property type="evidence" value="ECO:0007669"/>
    <property type="project" value="InterPro"/>
</dbReference>
<dbReference type="PRINTS" id="PR00775">
    <property type="entry name" value="HEATSHOCK90"/>
</dbReference>
<dbReference type="InterPro" id="IPR036890">
    <property type="entry name" value="HATPase_C_sf"/>
</dbReference>
<dbReference type="SUPFAM" id="SSF55874">
    <property type="entry name" value="ATPase domain of HSP90 chaperone/DNA topoisomerase II/histidine kinase"/>
    <property type="match status" value="1"/>
</dbReference>
<organism evidence="5">
    <name type="scientific">Caldithrix abyssi</name>
    <dbReference type="NCBI Taxonomy" id="187145"/>
    <lineage>
        <taxon>Bacteria</taxon>
        <taxon>Pseudomonadati</taxon>
        <taxon>Calditrichota</taxon>
        <taxon>Calditrichia</taxon>
        <taxon>Calditrichales</taxon>
        <taxon>Calditrichaceae</taxon>
        <taxon>Caldithrix</taxon>
    </lineage>
</organism>
<name>A0A7V5VEJ4_CALAY</name>
<keyword evidence="4" id="KW-0143">Chaperone</keyword>
<dbReference type="Gene3D" id="3.30.230.80">
    <property type="match status" value="1"/>
</dbReference>
<dbReference type="GO" id="GO:0140662">
    <property type="term" value="F:ATP-dependent protein folding chaperone"/>
    <property type="evidence" value="ECO:0007669"/>
    <property type="project" value="InterPro"/>
</dbReference>
<keyword evidence="2" id="KW-0547">Nucleotide-binding</keyword>
<dbReference type="InterPro" id="IPR020575">
    <property type="entry name" value="Hsp90_N"/>
</dbReference>
<keyword evidence="3" id="KW-0067">ATP-binding</keyword>
<dbReference type="PANTHER" id="PTHR11528">
    <property type="entry name" value="HEAT SHOCK PROTEIN 90 FAMILY MEMBER"/>
    <property type="match status" value="1"/>
</dbReference>
<dbReference type="CDD" id="cd16927">
    <property type="entry name" value="HATPase_Hsp90-like"/>
    <property type="match status" value="1"/>
</dbReference>
<evidence type="ECO:0000313" key="5">
    <source>
        <dbReference type="EMBL" id="HHM02077.1"/>
    </source>
</evidence>
<evidence type="ECO:0000256" key="3">
    <source>
        <dbReference type="ARBA" id="ARBA00022840"/>
    </source>
</evidence>
<accession>A0A7V5VEJ4</accession>
<dbReference type="GO" id="GO:0051082">
    <property type="term" value="F:unfolded protein binding"/>
    <property type="evidence" value="ECO:0007669"/>
    <property type="project" value="InterPro"/>
</dbReference>
<dbReference type="Gene3D" id="3.30.565.10">
    <property type="entry name" value="Histidine kinase-like ATPase, C-terminal domain"/>
    <property type="match status" value="1"/>
</dbReference>
<reference evidence="5" key="1">
    <citation type="journal article" date="2020" name="mSystems">
        <title>Genome- and Community-Level Interaction Insights into Carbon Utilization and Element Cycling Functions of Hydrothermarchaeota in Hydrothermal Sediment.</title>
        <authorList>
            <person name="Zhou Z."/>
            <person name="Liu Y."/>
            <person name="Xu W."/>
            <person name="Pan J."/>
            <person name="Luo Z.H."/>
            <person name="Li M."/>
        </authorList>
    </citation>
    <scope>NUCLEOTIDE SEQUENCE [LARGE SCALE GENOMIC DNA]</scope>
    <source>
        <strain evidence="5">HyVt-460</strain>
    </source>
</reference>
<evidence type="ECO:0000256" key="1">
    <source>
        <dbReference type="ARBA" id="ARBA00008239"/>
    </source>
</evidence>
<dbReference type="SUPFAM" id="SSF54211">
    <property type="entry name" value="Ribosomal protein S5 domain 2-like"/>
    <property type="match status" value="1"/>
</dbReference>
<gene>
    <name evidence="5" type="ORF">ENJ15_03625</name>
</gene>
<dbReference type="InterPro" id="IPR020568">
    <property type="entry name" value="Ribosomal_Su5_D2-typ_SF"/>
</dbReference>
<dbReference type="InterPro" id="IPR001404">
    <property type="entry name" value="Hsp90_fam"/>
</dbReference>
<proteinExistence type="inferred from homology"/>
<dbReference type="EMBL" id="DRLI01000138">
    <property type="protein sequence ID" value="HHM02077.1"/>
    <property type="molecule type" value="Genomic_DNA"/>
</dbReference>
<sequence>MRELISNASDALDKVRFELTRGTDVADADIPLEIEITVDEEKKKITIRDSGIGMDEDEIITNLGTVAKSGSEAFLKMLSENQDAQKEESVSSIIGKFGVGFYSVFMVAEKVTVTSRSFKKEAPAVRWTSSGMGSFNVEKLEESIPRGTTIEIFLREETSEYANADRLKEIVKKHSNFVNFPIKMDGEKINTIRALWREPKFKIKKEEYDEFYKFLTHDFQEPLDTLHVA</sequence>